<dbReference type="PANTHER" id="PTHR30244">
    <property type="entry name" value="TRANSAMINASE"/>
    <property type="match status" value="1"/>
</dbReference>
<evidence type="ECO:0000256" key="2">
    <source>
        <dbReference type="ARBA" id="ARBA00022898"/>
    </source>
</evidence>
<reference evidence="5 6" key="1">
    <citation type="journal article" date="2007" name="DNA Res.">
        <title>Complete genomic structure of the bloom-forming toxic cyanobacterium Microcystis aeruginosa NIES-843.</title>
        <authorList>
            <person name="Kaneko T."/>
            <person name="Nakajima N."/>
            <person name="Okamoto S."/>
            <person name="Suzuki I."/>
            <person name="Tanabe Y."/>
            <person name="Tamaoki M."/>
            <person name="Nakamura Y."/>
            <person name="Kasai F."/>
            <person name="Watanabe A."/>
            <person name="Kawashima K."/>
            <person name="Kishida Y."/>
            <person name="Ono A."/>
            <person name="Shimizu Y."/>
            <person name="Takahashi C."/>
            <person name="Minami C."/>
            <person name="Fujishiro T."/>
            <person name="Kohara M."/>
            <person name="Katoh M."/>
            <person name="Nakazaki N."/>
            <person name="Nakayama S."/>
            <person name="Yamada M."/>
            <person name="Tabata S."/>
            <person name="Watanabe M.M."/>
        </authorList>
    </citation>
    <scope>NUCLEOTIDE SEQUENCE [LARGE SCALE GENOMIC DNA]</scope>
    <source>
        <strain evidence="6">NIES-843 / IAM M-247</strain>
    </source>
</reference>
<dbReference type="PANTHER" id="PTHR30244:SF34">
    <property type="entry name" value="DTDP-4-AMINO-4,6-DIDEOXYGALACTOSE TRANSAMINASE"/>
    <property type="match status" value="1"/>
</dbReference>
<dbReference type="Pfam" id="PF01041">
    <property type="entry name" value="DegT_DnrJ_EryC1"/>
    <property type="match status" value="1"/>
</dbReference>
<comment type="cofactor">
    <cofactor evidence="1">
        <name>pyridoxal 5'-phosphate</name>
        <dbReference type="ChEBI" id="CHEBI:597326"/>
    </cofactor>
</comment>
<dbReference type="STRING" id="449447.MAE_10910"/>
<dbReference type="InterPro" id="IPR000653">
    <property type="entry name" value="DegT/StrS_aminotransferase"/>
</dbReference>
<dbReference type="SUPFAM" id="SSF53383">
    <property type="entry name" value="PLP-dependent transferases"/>
    <property type="match status" value="1"/>
</dbReference>
<dbReference type="Gene3D" id="3.90.1150.10">
    <property type="entry name" value="Aspartate Aminotransferase, domain 1"/>
    <property type="match status" value="1"/>
</dbReference>
<dbReference type="GO" id="GO:0030170">
    <property type="term" value="F:pyridoxal phosphate binding"/>
    <property type="evidence" value="ECO:0007669"/>
    <property type="project" value="TreeGrafter"/>
</dbReference>
<dbReference type="Proteomes" id="UP000001510">
    <property type="component" value="Chromosome"/>
</dbReference>
<dbReference type="FunFam" id="3.40.640.10:FF:000079">
    <property type="entry name" value="LPS biosynthesis protein"/>
    <property type="match status" value="1"/>
</dbReference>
<keyword evidence="6" id="KW-1185">Reference proteome</keyword>
<gene>
    <name evidence="5" type="ordered locus">MAE_10910</name>
</gene>
<dbReference type="InterPro" id="IPR015422">
    <property type="entry name" value="PyrdxlP-dep_Trfase_small"/>
</dbReference>
<evidence type="ECO:0000256" key="4">
    <source>
        <dbReference type="RuleBase" id="RU004508"/>
    </source>
</evidence>
<dbReference type="HOGENOM" id="CLU_033332_5_0_3"/>
<dbReference type="InterPro" id="IPR015421">
    <property type="entry name" value="PyrdxlP-dep_Trfase_major"/>
</dbReference>
<dbReference type="KEGG" id="mar:MAE_10910"/>
<dbReference type="PaxDb" id="449447-MAE_10910"/>
<dbReference type="NCBIfam" id="NF011936">
    <property type="entry name" value="PRK15407.1"/>
    <property type="match status" value="1"/>
</dbReference>
<keyword evidence="2 4" id="KW-0663">Pyridoxal phosphate</keyword>
<dbReference type="GO" id="GO:0008483">
    <property type="term" value="F:transaminase activity"/>
    <property type="evidence" value="ECO:0007669"/>
    <property type="project" value="UniProtKB-KW"/>
</dbReference>
<dbReference type="BioCyc" id="MAER449447:MAE_RS04795-MONOMER"/>
<evidence type="ECO:0000256" key="1">
    <source>
        <dbReference type="ARBA" id="ARBA00001933"/>
    </source>
</evidence>
<dbReference type="AlphaFoldDB" id="B0JS13"/>
<dbReference type="CDD" id="cd00616">
    <property type="entry name" value="AHBA_syn"/>
    <property type="match status" value="1"/>
</dbReference>
<accession>B0JS13</accession>
<dbReference type="Gene3D" id="3.40.640.10">
    <property type="entry name" value="Type I PLP-dependent aspartate aminotransferase-like (Major domain)"/>
    <property type="match status" value="1"/>
</dbReference>
<name>B0JS13_MICAN</name>
<dbReference type="PATRIC" id="fig|449447.4.peg.997"/>
<dbReference type="InterPro" id="IPR015424">
    <property type="entry name" value="PyrdxlP-dep_Trfase"/>
</dbReference>
<dbReference type="PIRSF" id="PIRSF000390">
    <property type="entry name" value="PLP_StrS"/>
    <property type="match status" value="1"/>
</dbReference>
<sequence length="448" mass="50451">MTQPIHRPTGTSEQEQDLRSQVFQAVQEYYKHKFQPRAFVAGQTYIPASGKVFDEQELVKLVDSSLDFWLTTGRYAAEFEERFAQWMAVKHCLLVNSGSSANLVALSALTSPKLGEKQLKPGDEVITVAAGFPTTVNPIFQNQLIPVFLDVKLPGYDLDIDQMESALSEKTKAIMIAHTLGNPFNLEAVMAFAEKHDLWVVEDNCDAVGSLYKGQKTGTFGHLATVSFYPAHHMTMGEGGAVLTSDTRLKKIVESFRDWGRDCWCPPGVDNTCNKRFGWQLGDLPFGYDHKYTYSHVGYNLKMTDMQAAVGVAQLDKLPGFIKKRRENFDFLHQKLQELQDVLILPEASPDSEPSWFGFPIFVKENAPFSRNDLVKHLEEKRIGTRLLFGGNLLRQPLYKGLNYRVVGDLSNADKIMSSVFWLGIYPGLTEEMLTYVAATIRKFCHGQ</sequence>
<dbReference type="GO" id="GO:0000271">
    <property type="term" value="P:polysaccharide biosynthetic process"/>
    <property type="evidence" value="ECO:0007669"/>
    <property type="project" value="TreeGrafter"/>
</dbReference>
<dbReference type="EnsemblBacteria" id="BAG00913">
    <property type="protein sequence ID" value="BAG00913"/>
    <property type="gene ID" value="MAE_10910"/>
</dbReference>
<keyword evidence="5" id="KW-0032">Aminotransferase</keyword>
<evidence type="ECO:0000256" key="3">
    <source>
        <dbReference type="ARBA" id="ARBA00037999"/>
    </source>
</evidence>
<dbReference type="RefSeq" id="WP_012264566.1">
    <property type="nucleotide sequence ID" value="NC_010296.1"/>
</dbReference>
<dbReference type="eggNOG" id="COG0399">
    <property type="taxonomic scope" value="Bacteria"/>
</dbReference>
<evidence type="ECO:0000313" key="6">
    <source>
        <dbReference type="Proteomes" id="UP000001510"/>
    </source>
</evidence>
<comment type="similarity">
    <text evidence="3 4">Belongs to the DegT/DnrJ/EryC1 family.</text>
</comment>
<protein>
    <submittedName>
        <fullName evidence="5">DegT/DnrJ/EryC1/StrS aminotransferase family enzyme</fullName>
    </submittedName>
</protein>
<organism evidence="5 6">
    <name type="scientific">Microcystis aeruginosa (strain NIES-843 / IAM M-2473)</name>
    <dbReference type="NCBI Taxonomy" id="449447"/>
    <lineage>
        <taxon>Bacteria</taxon>
        <taxon>Bacillati</taxon>
        <taxon>Cyanobacteriota</taxon>
        <taxon>Cyanophyceae</taxon>
        <taxon>Oscillatoriophycideae</taxon>
        <taxon>Chroococcales</taxon>
        <taxon>Microcystaceae</taxon>
        <taxon>Microcystis</taxon>
    </lineage>
</organism>
<proteinExistence type="inferred from homology"/>
<evidence type="ECO:0000313" key="5">
    <source>
        <dbReference type="EMBL" id="BAG00913.1"/>
    </source>
</evidence>
<keyword evidence="5" id="KW-0808">Transferase</keyword>
<dbReference type="EMBL" id="AP009552">
    <property type="protein sequence ID" value="BAG00913.1"/>
    <property type="molecule type" value="Genomic_DNA"/>
</dbReference>